<name>A0A8H3DXF2_9AGAM</name>
<reference evidence="2" key="1">
    <citation type="submission" date="2021-01" db="EMBL/GenBank/DDBJ databases">
        <authorList>
            <person name="Kaushik A."/>
        </authorList>
    </citation>
    <scope>NUCLEOTIDE SEQUENCE</scope>
    <source>
        <strain evidence="2">AG5</strain>
    </source>
</reference>
<feature type="compositionally biased region" description="Basic and acidic residues" evidence="1">
    <location>
        <begin position="478"/>
        <end position="491"/>
    </location>
</feature>
<gene>
    <name evidence="2" type="ORF">RDB_LOCUS35985</name>
</gene>
<feature type="region of interest" description="Disordered" evidence="1">
    <location>
        <begin position="549"/>
        <end position="583"/>
    </location>
</feature>
<feature type="region of interest" description="Disordered" evidence="1">
    <location>
        <begin position="178"/>
        <end position="201"/>
    </location>
</feature>
<feature type="region of interest" description="Disordered" evidence="1">
    <location>
        <begin position="376"/>
        <end position="492"/>
    </location>
</feature>
<protein>
    <submittedName>
        <fullName evidence="2">Uncharacterized protein</fullName>
    </submittedName>
</protein>
<proteinExistence type="predicted"/>
<dbReference type="Proteomes" id="UP000663827">
    <property type="component" value="Unassembled WGS sequence"/>
</dbReference>
<accession>A0A8H3DXF2</accession>
<feature type="compositionally biased region" description="Polar residues" evidence="1">
    <location>
        <begin position="343"/>
        <end position="352"/>
    </location>
</feature>
<sequence length="583" mass="64852">MTSWAEACEVLVYFPDLQDFQLGHNQLEHLHPSSRISTSEALPNLTTLNLDSNILSDWVANMVSCSLIPQLRNLIMPSNAITTIPRRVDTQTTKEPTLAVHYLAIPGNPISNWSSVDSLVTWFPELRELSISLEPLAAGKPHKTRETCDDDRVPSTYFRCLICYITQVEDNGEEILDLTNSDPPEEPASKPAKAVKEKPAAVVGRPISRVTKARLPNGNYACHHKCKDKTACRHMCCREGLPKPPPSPKNAKPKPTDDFHPKPKNTVEKQKSHLDYLHNKANNGRDSLIRTRDTQPSVKATVRCMDSSLSSPVKIPTLKPKEGSPSSDQDLPEPSVIRIKRQASLNSGSTNYDDSDMDQWAANLPSELLECDVETPALPGKDRSHSGSPSAIPAIVKNNKRSLSKGNEYFEHKSKRPRTEFSTSVDELPLAQDTPICKRPPTEILPTPQSSSIRPIEQPKPLFRPSSSVGRSSPRTSNHSENKPETPPREDAFEDFMDYMFEGVKIITGSASEDASTTVKAHNTLEHNPANQLQTERKYVSNRSPLKAVRQPIKMTQEERKVSGSGEYDPIGDFNNWLDENGL</sequence>
<dbReference type="SUPFAM" id="SSF52075">
    <property type="entry name" value="Outer arm dynein light chain 1"/>
    <property type="match status" value="1"/>
</dbReference>
<dbReference type="EMBL" id="CAJNJQ010000706">
    <property type="protein sequence ID" value="CAE7095403.1"/>
    <property type="molecule type" value="Genomic_DNA"/>
</dbReference>
<feature type="compositionally biased region" description="Low complexity" evidence="1">
    <location>
        <begin position="464"/>
        <end position="477"/>
    </location>
</feature>
<organism evidence="2 3">
    <name type="scientific">Rhizoctonia solani</name>
    <dbReference type="NCBI Taxonomy" id="456999"/>
    <lineage>
        <taxon>Eukaryota</taxon>
        <taxon>Fungi</taxon>
        <taxon>Dikarya</taxon>
        <taxon>Basidiomycota</taxon>
        <taxon>Agaricomycotina</taxon>
        <taxon>Agaricomycetes</taxon>
        <taxon>Cantharellales</taxon>
        <taxon>Ceratobasidiaceae</taxon>
        <taxon>Rhizoctonia</taxon>
    </lineage>
</organism>
<dbReference type="Gene3D" id="3.80.10.10">
    <property type="entry name" value="Ribonuclease Inhibitor"/>
    <property type="match status" value="1"/>
</dbReference>
<evidence type="ECO:0000313" key="2">
    <source>
        <dbReference type="EMBL" id="CAE7095403.1"/>
    </source>
</evidence>
<evidence type="ECO:0000313" key="3">
    <source>
        <dbReference type="Proteomes" id="UP000663827"/>
    </source>
</evidence>
<dbReference type="AlphaFoldDB" id="A0A8H3DXF2"/>
<feature type="region of interest" description="Disordered" evidence="1">
    <location>
        <begin position="240"/>
        <end position="358"/>
    </location>
</feature>
<feature type="compositionally biased region" description="Basic and acidic residues" evidence="1">
    <location>
        <begin position="254"/>
        <end position="278"/>
    </location>
</feature>
<dbReference type="InterPro" id="IPR032675">
    <property type="entry name" value="LRR_dom_sf"/>
</dbReference>
<comment type="caution">
    <text evidence="2">The sequence shown here is derived from an EMBL/GenBank/DDBJ whole genome shotgun (WGS) entry which is preliminary data.</text>
</comment>
<evidence type="ECO:0000256" key="1">
    <source>
        <dbReference type="SAM" id="MobiDB-lite"/>
    </source>
</evidence>